<accession>A0A4Y3HRU3</accession>
<dbReference type="InterPro" id="IPR051156">
    <property type="entry name" value="Mito/Outer_Membr_Metalloprot"/>
</dbReference>
<gene>
    <name evidence="8" type="ORF">VIN01S_06000</name>
</gene>
<keyword evidence="6" id="KW-0482">Metalloprotease</keyword>
<keyword evidence="9" id="KW-1185">Reference proteome</keyword>
<dbReference type="PANTHER" id="PTHR22726">
    <property type="entry name" value="METALLOENDOPEPTIDASE OMA1"/>
    <property type="match status" value="1"/>
</dbReference>
<name>A0A4Y3HRU3_9VIBR</name>
<evidence type="ECO:0000256" key="4">
    <source>
        <dbReference type="ARBA" id="ARBA00022801"/>
    </source>
</evidence>
<dbReference type="Gene3D" id="3.30.2010.10">
    <property type="entry name" value="Metalloproteases ('zincins'), catalytic domain"/>
    <property type="match status" value="1"/>
</dbReference>
<reference evidence="8 9" key="1">
    <citation type="submission" date="2019-06" db="EMBL/GenBank/DDBJ databases">
        <title>Whole genome shotgun sequence of Vibrio inusitatus NBRC 102082.</title>
        <authorList>
            <person name="Hosoyama A."/>
            <person name="Uohara A."/>
            <person name="Ohji S."/>
            <person name="Ichikawa N."/>
        </authorList>
    </citation>
    <scope>NUCLEOTIDE SEQUENCE [LARGE SCALE GENOMIC DNA]</scope>
    <source>
        <strain evidence="8 9">NBRC 102082</strain>
    </source>
</reference>
<dbReference type="GO" id="GO:0046872">
    <property type="term" value="F:metal ion binding"/>
    <property type="evidence" value="ECO:0007669"/>
    <property type="project" value="UniProtKB-KW"/>
</dbReference>
<dbReference type="Proteomes" id="UP000318717">
    <property type="component" value="Unassembled WGS sequence"/>
</dbReference>
<dbReference type="PANTHER" id="PTHR22726:SF1">
    <property type="entry name" value="METALLOENDOPEPTIDASE OMA1, MITOCHONDRIAL"/>
    <property type="match status" value="1"/>
</dbReference>
<evidence type="ECO:0000259" key="7">
    <source>
        <dbReference type="Pfam" id="PF01435"/>
    </source>
</evidence>
<dbReference type="Pfam" id="PF01435">
    <property type="entry name" value="Peptidase_M48"/>
    <property type="match status" value="1"/>
</dbReference>
<dbReference type="GO" id="GO:0051603">
    <property type="term" value="P:proteolysis involved in protein catabolic process"/>
    <property type="evidence" value="ECO:0007669"/>
    <property type="project" value="TreeGrafter"/>
</dbReference>
<evidence type="ECO:0000256" key="6">
    <source>
        <dbReference type="ARBA" id="ARBA00023049"/>
    </source>
</evidence>
<protein>
    <recommendedName>
        <fullName evidence="7">Peptidase M48 domain-containing protein</fullName>
    </recommendedName>
</protein>
<proteinExistence type="predicted"/>
<keyword evidence="3" id="KW-0479">Metal-binding</keyword>
<sequence>MKQNVSKEDMNIFVEKNVARTFIVSAVALGLAACSVSTDYDKQVGAQNAVAVEMQMGVYDKNQMEAYVQQVGARLVSHIENPEFEFQFKIVDDAIPNAFALPGGYIFVSRGLLSLVNNEDELACVMAHEIIHVTERHSVQQMQSSVLPGLVELPGNIVGGVINEDLGNLINAPISTGNSLLMAGYSRGHESEADKLGIQLAAKAGYDPLAMNSILSRLNRSVEIKTKQESERSYFDSHPYTPDRVSDVTEEAKNLNVAVLAPIHKDFIAQIDGLLVGQNPGKGLFREQTFLQPDMKFVIDFPEEWQTVNQPTAVAAIDKEQDAAVVLSIASNEFSAKEHALRFQNELKRRYGMELDVDEKKLNWDSSLYSITLSNKDKKGTSYMTRGWVNMGIDTYQIVTISTENKQKTANDSAATFRPMTDKELASITQLELKVIEANQGETIDLISKETHSKGSAEFLAVMNAVDETEALKAGEKVKVIVEAPYK</sequence>
<evidence type="ECO:0000256" key="3">
    <source>
        <dbReference type="ARBA" id="ARBA00022723"/>
    </source>
</evidence>
<comment type="caution">
    <text evidence="8">The sequence shown here is derived from an EMBL/GenBank/DDBJ whole genome shotgun (WGS) entry which is preliminary data.</text>
</comment>
<evidence type="ECO:0000256" key="5">
    <source>
        <dbReference type="ARBA" id="ARBA00022833"/>
    </source>
</evidence>
<keyword evidence="2" id="KW-0645">Protease</keyword>
<dbReference type="PROSITE" id="PS51257">
    <property type="entry name" value="PROKAR_LIPOPROTEIN"/>
    <property type="match status" value="1"/>
</dbReference>
<dbReference type="AlphaFoldDB" id="A0A4Y3HRU3"/>
<feature type="domain" description="Peptidase M48" evidence="7">
    <location>
        <begin position="63"/>
        <end position="251"/>
    </location>
</feature>
<comment type="cofactor">
    <cofactor evidence="1">
        <name>Zn(2+)</name>
        <dbReference type="ChEBI" id="CHEBI:29105"/>
    </cofactor>
</comment>
<dbReference type="EMBL" id="BJLF01000002">
    <property type="protein sequence ID" value="GEA49796.1"/>
    <property type="molecule type" value="Genomic_DNA"/>
</dbReference>
<dbReference type="GO" id="GO:0016020">
    <property type="term" value="C:membrane"/>
    <property type="evidence" value="ECO:0007669"/>
    <property type="project" value="TreeGrafter"/>
</dbReference>
<evidence type="ECO:0000256" key="1">
    <source>
        <dbReference type="ARBA" id="ARBA00001947"/>
    </source>
</evidence>
<dbReference type="OrthoDB" id="9810445at2"/>
<organism evidence="8 9">
    <name type="scientific">Vibrio inusitatus NBRC 102082</name>
    <dbReference type="NCBI Taxonomy" id="1219070"/>
    <lineage>
        <taxon>Bacteria</taxon>
        <taxon>Pseudomonadati</taxon>
        <taxon>Pseudomonadota</taxon>
        <taxon>Gammaproteobacteria</taxon>
        <taxon>Vibrionales</taxon>
        <taxon>Vibrionaceae</taxon>
        <taxon>Vibrio</taxon>
    </lineage>
</organism>
<evidence type="ECO:0000313" key="9">
    <source>
        <dbReference type="Proteomes" id="UP000318717"/>
    </source>
</evidence>
<evidence type="ECO:0000313" key="8">
    <source>
        <dbReference type="EMBL" id="GEA49796.1"/>
    </source>
</evidence>
<dbReference type="InterPro" id="IPR001915">
    <property type="entry name" value="Peptidase_M48"/>
</dbReference>
<keyword evidence="4" id="KW-0378">Hydrolase</keyword>
<evidence type="ECO:0000256" key="2">
    <source>
        <dbReference type="ARBA" id="ARBA00022670"/>
    </source>
</evidence>
<keyword evidence="5" id="KW-0862">Zinc</keyword>
<dbReference type="GO" id="GO:0004222">
    <property type="term" value="F:metalloendopeptidase activity"/>
    <property type="evidence" value="ECO:0007669"/>
    <property type="project" value="InterPro"/>
</dbReference>